<evidence type="ECO:0000256" key="6">
    <source>
        <dbReference type="SAM" id="Phobius"/>
    </source>
</evidence>
<feature type="domain" description="DUF2179" evidence="7">
    <location>
        <begin position="237"/>
        <end position="291"/>
    </location>
</feature>
<evidence type="ECO:0000256" key="4">
    <source>
        <dbReference type="ARBA" id="ARBA00022989"/>
    </source>
</evidence>
<keyword evidence="2" id="KW-1003">Cell membrane</keyword>
<dbReference type="Proteomes" id="UP000003806">
    <property type="component" value="Chromosome"/>
</dbReference>
<keyword evidence="9" id="KW-1185">Reference proteome</keyword>
<sequence>MNESAVAGRLENLLLKARQVIKEEWSTLLSVTVGTAIICFALVALTVPYKFAGTGVTGIALITNYLWGISPAWVITIGNVLLLVWGWRELSTRFAAWTVYVTVLTSVMVPFFELFTYPVIQNPLLAALFCGVVGGAGFGMLFRVGACSGGTDVVVMVARRRWNMEVGTMSFYLNMVILLCSITVVSFEQLLLGALVLYVETWTIDNVVRSFHRRTQILVISPYHEQIASYVMDELDRSATLIPVTGAYSGREGRMLLIVLNRRQVALLKMFIARVDPSAFVVFSDVSEVVGEGFKSWGRD</sequence>
<proteinExistence type="predicted"/>
<keyword evidence="4 6" id="KW-1133">Transmembrane helix</keyword>
<dbReference type="eggNOG" id="COG1284">
    <property type="taxonomic scope" value="Bacteria"/>
</dbReference>
<dbReference type="AlphaFoldDB" id="H0UMH8"/>
<dbReference type="RefSeq" id="WP_008521767.1">
    <property type="nucleotide sequence ID" value="NZ_CM001376.1"/>
</dbReference>
<evidence type="ECO:0000313" key="9">
    <source>
        <dbReference type="Proteomes" id="UP000003806"/>
    </source>
</evidence>
<dbReference type="Pfam" id="PF10035">
    <property type="entry name" value="DUF2179"/>
    <property type="match status" value="1"/>
</dbReference>
<feature type="transmembrane region" description="Helical" evidence="6">
    <location>
        <begin position="166"/>
        <end position="184"/>
    </location>
</feature>
<accession>H0UMH8</accession>
<organism evidence="8 9">
    <name type="scientific">Jonquetella anthropi DSM 22815</name>
    <dbReference type="NCBI Taxonomy" id="885272"/>
    <lineage>
        <taxon>Bacteria</taxon>
        <taxon>Thermotogati</taxon>
        <taxon>Synergistota</taxon>
        <taxon>Synergistia</taxon>
        <taxon>Synergistales</taxon>
        <taxon>Dethiosulfovibrionaceae</taxon>
        <taxon>Jonquetella</taxon>
    </lineage>
</organism>
<feature type="transmembrane region" description="Helical" evidence="6">
    <location>
        <begin position="65"/>
        <end position="87"/>
    </location>
</feature>
<dbReference type="InterPro" id="IPR003740">
    <property type="entry name" value="YitT"/>
</dbReference>
<protein>
    <recommendedName>
        <fullName evidence="7">DUF2179 domain-containing protein</fullName>
    </recommendedName>
</protein>
<dbReference type="Pfam" id="PF02588">
    <property type="entry name" value="YitT_membrane"/>
    <property type="match status" value="1"/>
</dbReference>
<keyword evidence="3 6" id="KW-0812">Transmembrane</keyword>
<evidence type="ECO:0000256" key="5">
    <source>
        <dbReference type="ARBA" id="ARBA00023136"/>
    </source>
</evidence>
<dbReference type="PIRSF" id="PIRSF006483">
    <property type="entry name" value="Membrane_protein_YitT"/>
    <property type="match status" value="1"/>
</dbReference>
<dbReference type="InterPro" id="IPR019264">
    <property type="entry name" value="DUF2179"/>
</dbReference>
<name>H0UMH8_9BACT</name>
<dbReference type="InterPro" id="IPR051461">
    <property type="entry name" value="UPF0750_membrane"/>
</dbReference>
<dbReference type="PANTHER" id="PTHR33545:SF5">
    <property type="entry name" value="UPF0750 MEMBRANE PROTEIN YITT"/>
    <property type="match status" value="1"/>
</dbReference>
<evidence type="ECO:0000313" key="8">
    <source>
        <dbReference type="EMBL" id="EHM13681.1"/>
    </source>
</evidence>
<evidence type="ECO:0000256" key="1">
    <source>
        <dbReference type="ARBA" id="ARBA00004651"/>
    </source>
</evidence>
<evidence type="ECO:0000256" key="3">
    <source>
        <dbReference type="ARBA" id="ARBA00022692"/>
    </source>
</evidence>
<keyword evidence="5 6" id="KW-0472">Membrane</keyword>
<feature type="transmembrane region" description="Helical" evidence="6">
    <location>
        <begin position="94"/>
        <end position="112"/>
    </location>
</feature>
<comment type="subcellular location">
    <subcellularLocation>
        <location evidence="1">Cell membrane</location>
        <topology evidence="1">Multi-pass membrane protein</topology>
    </subcellularLocation>
</comment>
<evidence type="ECO:0000259" key="7">
    <source>
        <dbReference type="Pfam" id="PF10035"/>
    </source>
</evidence>
<dbReference type="CDD" id="cd16380">
    <property type="entry name" value="YitT_C"/>
    <property type="match status" value="1"/>
</dbReference>
<dbReference type="GO" id="GO:0005886">
    <property type="term" value="C:plasma membrane"/>
    <property type="evidence" value="ECO:0007669"/>
    <property type="project" value="UniProtKB-SubCell"/>
</dbReference>
<gene>
    <name evidence="8" type="ORF">JonanDRAFT_1317</name>
</gene>
<dbReference type="PANTHER" id="PTHR33545">
    <property type="entry name" value="UPF0750 MEMBRANE PROTEIN YITT-RELATED"/>
    <property type="match status" value="1"/>
</dbReference>
<dbReference type="EMBL" id="CM001376">
    <property type="protein sequence ID" value="EHM13681.1"/>
    <property type="molecule type" value="Genomic_DNA"/>
</dbReference>
<feature type="transmembrane region" description="Helical" evidence="6">
    <location>
        <begin position="124"/>
        <end position="145"/>
    </location>
</feature>
<feature type="transmembrane region" description="Helical" evidence="6">
    <location>
        <begin position="25"/>
        <end position="45"/>
    </location>
</feature>
<evidence type="ECO:0000256" key="2">
    <source>
        <dbReference type="ARBA" id="ARBA00022475"/>
    </source>
</evidence>
<dbReference type="InterPro" id="IPR015867">
    <property type="entry name" value="N-reg_PII/ATP_PRibTrfase_C"/>
</dbReference>
<dbReference type="OrthoDB" id="9779786at2"/>
<dbReference type="HOGENOM" id="CLU_063199_1_1_0"/>
<dbReference type="Gene3D" id="3.30.70.120">
    <property type="match status" value="1"/>
</dbReference>
<reference evidence="8 9" key="1">
    <citation type="submission" date="2011-11" db="EMBL/GenBank/DDBJ databases">
        <title>The Noncontiguous Finished genome of Jonquetella anthropi DSM 22815.</title>
        <authorList>
            <consortium name="US DOE Joint Genome Institute (JGI-PGF)"/>
            <person name="Lucas S."/>
            <person name="Copeland A."/>
            <person name="Lapidus A."/>
            <person name="Glavina del Rio T."/>
            <person name="Dalin E."/>
            <person name="Tice H."/>
            <person name="Bruce D."/>
            <person name="Goodwin L."/>
            <person name="Pitluck S."/>
            <person name="Peters L."/>
            <person name="Mikhailova N."/>
            <person name="Held B."/>
            <person name="Kyrpides N."/>
            <person name="Mavromatis K."/>
            <person name="Ivanova N."/>
            <person name="Markowitz V."/>
            <person name="Cheng J.-F."/>
            <person name="Hugenholtz P."/>
            <person name="Woyke T."/>
            <person name="Wu D."/>
            <person name="Gronow S."/>
            <person name="Wellnitz S."/>
            <person name="Brambilla E."/>
            <person name="Klenk H.-P."/>
            <person name="Eisen J.A."/>
        </authorList>
    </citation>
    <scope>NUCLEOTIDE SEQUENCE [LARGE SCALE GENOMIC DNA]</scope>
    <source>
        <strain evidence="8 9">DSM 22815</strain>
    </source>
</reference>
<dbReference type="STRING" id="885272.JonanDRAFT_1317"/>